<keyword evidence="3" id="KW-1185">Reference proteome</keyword>
<accession>A0AAD9TN48</accession>
<evidence type="ECO:0008006" key="4">
    <source>
        <dbReference type="Google" id="ProtNLM"/>
    </source>
</evidence>
<dbReference type="EMBL" id="JANJYI010000008">
    <property type="protein sequence ID" value="KAK2639110.1"/>
    <property type="molecule type" value="Genomic_DNA"/>
</dbReference>
<evidence type="ECO:0000313" key="3">
    <source>
        <dbReference type="Proteomes" id="UP001280121"/>
    </source>
</evidence>
<proteinExistence type="predicted"/>
<evidence type="ECO:0000256" key="1">
    <source>
        <dbReference type="SAM" id="Phobius"/>
    </source>
</evidence>
<reference evidence="2" key="1">
    <citation type="journal article" date="2023" name="Plant J.">
        <title>Genome sequences and population genomics provide insights into the demographic history, inbreeding, and mutation load of two 'living fossil' tree species of Dipteronia.</title>
        <authorList>
            <person name="Feng Y."/>
            <person name="Comes H.P."/>
            <person name="Chen J."/>
            <person name="Zhu S."/>
            <person name="Lu R."/>
            <person name="Zhang X."/>
            <person name="Li P."/>
            <person name="Qiu J."/>
            <person name="Olsen K.M."/>
            <person name="Qiu Y."/>
        </authorList>
    </citation>
    <scope>NUCLEOTIDE SEQUENCE</scope>
    <source>
        <strain evidence="2">KIB01</strain>
    </source>
</reference>
<comment type="caution">
    <text evidence="2">The sequence shown here is derived from an EMBL/GenBank/DDBJ whole genome shotgun (WGS) entry which is preliminary data.</text>
</comment>
<protein>
    <recommendedName>
        <fullName evidence="4">Transmembrane protein</fullName>
    </recommendedName>
</protein>
<keyword evidence="1" id="KW-0472">Membrane</keyword>
<name>A0AAD9TN48_9ROSI</name>
<gene>
    <name evidence="2" type="ORF">Ddye_026905</name>
</gene>
<dbReference type="AlphaFoldDB" id="A0AAD9TN48"/>
<organism evidence="2 3">
    <name type="scientific">Dipteronia dyeriana</name>
    <dbReference type="NCBI Taxonomy" id="168575"/>
    <lineage>
        <taxon>Eukaryota</taxon>
        <taxon>Viridiplantae</taxon>
        <taxon>Streptophyta</taxon>
        <taxon>Embryophyta</taxon>
        <taxon>Tracheophyta</taxon>
        <taxon>Spermatophyta</taxon>
        <taxon>Magnoliopsida</taxon>
        <taxon>eudicotyledons</taxon>
        <taxon>Gunneridae</taxon>
        <taxon>Pentapetalae</taxon>
        <taxon>rosids</taxon>
        <taxon>malvids</taxon>
        <taxon>Sapindales</taxon>
        <taxon>Sapindaceae</taxon>
        <taxon>Hippocastanoideae</taxon>
        <taxon>Acereae</taxon>
        <taxon>Dipteronia</taxon>
    </lineage>
</organism>
<keyword evidence="1" id="KW-0812">Transmembrane</keyword>
<sequence length="89" mass="10041">MEKKKTETKEEMVVGGGKFWFWTLKRPRIKCCFRLSQPMILTNVFYYSTPLVSVMFASHLANFSSPEPPLPILGPPSLASLSWSVSSIS</sequence>
<feature type="transmembrane region" description="Helical" evidence="1">
    <location>
        <begin position="44"/>
        <end position="61"/>
    </location>
</feature>
<keyword evidence="1" id="KW-1133">Transmembrane helix</keyword>
<dbReference type="Proteomes" id="UP001280121">
    <property type="component" value="Unassembled WGS sequence"/>
</dbReference>
<evidence type="ECO:0000313" key="2">
    <source>
        <dbReference type="EMBL" id="KAK2639110.1"/>
    </source>
</evidence>